<name>A0A369K5L1_HYPMA</name>
<proteinExistence type="predicted"/>
<dbReference type="AlphaFoldDB" id="A0A369K5L1"/>
<dbReference type="EMBL" id="LUEZ02000040">
    <property type="protein sequence ID" value="RDB26176.1"/>
    <property type="molecule type" value="Genomic_DNA"/>
</dbReference>
<comment type="caution">
    <text evidence="1">The sequence shown here is derived from an EMBL/GenBank/DDBJ whole genome shotgun (WGS) entry which is preliminary data.</text>
</comment>
<organism evidence="1 2">
    <name type="scientific">Hypsizygus marmoreus</name>
    <name type="common">White beech mushroom</name>
    <name type="synonym">Agaricus marmoreus</name>
    <dbReference type="NCBI Taxonomy" id="39966"/>
    <lineage>
        <taxon>Eukaryota</taxon>
        <taxon>Fungi</taxon>
        <taxon>Dikarya</taxon>
        <taxon>Basidiomycota</taxon>
        <taxon>Agaricomycotina</taxon>
        <taxon>Agaricomycetes</taxon>
        <taxon>Agaricomycetidae</taxon>
        <taxon>Agaricales</taxon>
        <taxon>Tricholomatineae</taxon>
        <taxon>Lyophyllaceae</taxon>
        <taxon>Hypsizygus</taxon>
    </lineage>
</organism>
<accession>A0A369K5L1</accession>
<dbReference type="Proteomes" id="UP000076154">
    <property type="component" value="Unassembled WGS sequence"/>
</dbReference>
<keyword evidence="2" id="KW-1185">Reference proteome</keyword>
<evidence type="ECO:0000313" key="2">
    <source>
        <dbReference type="Proteomes" id="UP000076154"/>
    </source>
</evidence>
<evidence type="ECO:0000313" key="1">
    <source>
        <dbReference type="EMBL" id="RDB26176.1"/>
    </source>
</evidence>
<reference evidence="1" key="1">
    <citation type="submission" date="2018-04" db="EMBL/GenBank/DDBJ databases">
        <title>Whole genome sequencing of Hypsizygus marmoreus.</title>
        <authorList>
            <person name="Choi I.-G."/>
            <person name="Min B."/>
            <person name="Kim J.-G."/>
            <person name="Kim S."/>
            <person name="Oh Y.-L."/>
            <person name="Kong W.-S."/>
            <person name="Park H."/>
            <person name="Jeong J."/>
            <person name="Song E.-S."/>
        </authorList>
    </citation>
    <scope>NUCLEOTIDE SEQUENCE [LARGE SCALE GENOMIC DNA]</scope>
    <source>
        <strain evidence="1">51987-8</strain>
    </source>
</reference>
<dbReference type="InParanoid" id="A0A369K5L1"/>
<sequence>MSGYGRWSNSRKAAHEKYYVQNQASLQKKSLTRWERQKANMTAKEWDEHCRRHREAAARYRAQNRLILKIKAWEYRQTRKAARDREAAARKEAEMLAAMEAME</sequence>
<protein>
    <submittedName>
        <fullName evidence="1">Uncharacterized protein</fullName>
    </submittedName>
</protein>
<gene>
    <name evidence="1" type="ORF">Hypma_006938</name>
</gene>